<keyword evidence="3" id="KW-1185">Reference proteome</keyword>
<evidence type="ECO:0000256" key="1">
    <source>
        <dbReference type="SAM" id="MobiDB-lite"/>
    </source>
</evidence>
<dbReference type="EMBL" id="CARXXK010000002">
    <property type="protein sequence ID" value="CAI6359563.1"/>
    <property type="molecule type" value="Genomic_DNA"/>
</dbReference>
<protein>
    <submittedName>
        <fullName evidence="2">Uncharacterized protein</fullName>
    </submittedName>
</protein>
<organism evidence="2 3">
    <name type="scientific">Macrosiphum euphorbiae</name>
    <name type="common">potato aphid</name>
    <dbReference type="NCBI Taxonomy" id="13131"/>
    <lineage>
        <taxon>Eukaryota</taxon>
        <taxon>Metazoa</taxon>
        <taxon>Ecdysozoa</taxon>
        <taxon>Arthropoda</taxon>
        <taxon>Hexapoda</taxon>
        <taxon>Insecta</taxon>
        <taxon>Pterygota</taxon>
        <taxon>Neoptera</taxon>
        <taxon>Paraneoptera</taxon>
        <taxon>Hemiptera</taxon>
        <taxon>Sternorrhyncha</taxon>
        <taxon>Aphidomorpha</taxon>
        <taxon>Aphidoidea</taxon>
        <taxon>Aphididae</taxon>
        <taxon>Macrosiphini</taxon>
        <taxon>Macrosiphum</taxon>
    </lineage>
</organism>
<evidence type="ECO:0000313" key="2">
    <source>
        <dbReference type="EMBL" id="CAI6359563.1"/>
    </source>
</evidence>
<evidence type="ECO:0000313" key="3">
    <source>
        <dbReference type="Proteomes" id="UP001160148"/>
    </source>
</evidence>
<dbReference type="AlphaFoldDB" id="A0AAV0WV59"/>
<accession>A0AAV0WV59</accession>
<feature type="region of interest" description="Disordered" evidence="1">
    <location>
        <begin position="1"/>
        <end position="66"/>
    </location>
</feature>
<sequence length="66" mass="6994">MSIPSDRVSPPPSPFSLSRSSGGPPTLWPVAQQSVVQSRARKVMASSEPEVLSVGSRRTAKSKCRG</sequence>
<reference evidence="2 3" key="1">
    <citation type="submission" date="2023-01" db="EMBL/GenBank/DDBJ databases">
        <authorList>
            <person name="Whitehead M."/>
        </authorList>
    </citation>
    <scope>NUCLEOTIDE SEQUENCE [LARGE SCALE GENOMIC DNA]</scope>
</reference>
<feature type="compositionally biased region" description="Low complexity" evidence="1">
    <location>
        <begin position="15"/>
        <end position="25"/>
    </location>
</feature>
<proteinExistence type="predicted"/>
<dbReference type="Proteomes" id="UP001160148">
    <property type="component" value="Unassembled WGS sequence"/>
</dbReference>
<comment type="caution">
    <text evidence="2">The sequence shown here is derived from an EMBL/GenBank/DDBJ whole genome shotgun (WGS) entry which is preliminary data.</text>
</comment>
<gene>
    <name evidence="2" type="ORF">MEUPH1_LOCUS14961</name>
</gene>
<name>A0AAV0WV59_9HEMI</name>